<reference evidence="2" key="1">
    <citation type="submission" date="2021-03" db="EMBL/GenBank/DDBJ databases">
        <title>Comamonas denitrificans.</title>
        <authorList>
            <person name="Finster K."/>
        </authorList>
    </citation>
    <scope>NUCLEOTIDE SEQUENCE</scope>
    <source>
        <strain evidence="2">MM2021_4</strain>
    </source>
</reference>
<proteinExistence type="predicted"/>
<keyword evidence="3" id="KW-1185">Reference proteome</keyword>
<protein>
    <submittedName>
        <fullName evidence="2">BrnA antitoxin family protein</fullName>
    </submittedName>
</protein>
<evidence type="ECO:0000256" key="1">
    <source>
        <dbReference type="SAM" id="MobiDB-lite"/>
    </source>
</evidence>
<dbReference type="Pfam" id="PF14384">
    <property type="entry name" value="BrnA_antitoxin"/>
    <property type="match status" value="1"/>
</dbReference>
<evidence type="ECO:0000313" key="3">
    <source>
        <dbReference type="Proteomes" id="UP000664731"/>
    </source>
</evidence>
<dbReference type="RefSeq" id="WP_207575509.1">
    <property type="nucleotide sequence ID" value="NZ_JAFNME010000019.1"/>
</dbReference>
<name>A0A939KF58_9BURK</name>
<dbReference type="InterPro" id="IPR025528">
    <property type="entry name" value="BrnA_antitoxin"/>
</dbReference>
<comment type="caution">
    <text evidence="2">The sequence shown here is derived from an EMBL/GenBank/DDBJ whole genome shotgun (WGS) entry which is preliminary data.</text>
</comment>
<dbReference type="EMBL" id="JAFNME010000019">
    <property type="protein sequence ID" value="MBO1250068.1"/>
    <property type="molecule type" value="Genomic_DNA"/>
</dbReference>
<accession>A0A939KF58</accession>
<dbReference type="AlphaFoldDB" id="A0A939KF58"/>
<evidence type="ECO:0000313" key="2">
    <source>
        <dbReference type="EMBL" id="MBO1250068.1"/>
    </source>
</evidence>
<gene>
    <name evidence="2" type="ORF">J1777_09575</name>
</gene>
<feature type="region of interest" description="Disordered" evidence="1">
    <location>
        <begin position="1"/>
        <end position="44"/>
    </location>
</feature>
<sequence length="105" mass="11726">MTGLKTTTLTSEQIHQARAQGQSASNWQQVRQALHSQDPQAEAQTQAIAQLIERKRGRPVQGEPKTAISLRVPNSVLAAFKQTGPGWQTRMTDALQEWLRTHQLT</sequence>
<organism evidence="2 3">
    <name type="scientific">Comamonas denitrificans</name>
    <dbReference type="NCBI Taxonomy" id="117506"/>
    <lineage>
        <taxon>Bacteria</taxon>
        <taxon>Pseudomonadati</taxon>
        <taxon>Pseudomonadota</taxon>
        <taxon>Betaproteobacteria</taxon>
        <taxon>Burkholderiales</taxon>
        <taxon>Comamonadaceae</taxon>
        <taxon>Comamonas</taxon>
    </lineage>
</organism>
<dbReference type="Proteomes" id="UP000664731">
    <property type="component" value="Unassembled WGS sequence"/>
</dbReference>